<evidence type="ECO:0000256" key="7">
    <source>
        <dbReference type="ARBA" id="ARBA00023065"/>
    </source>
</evidence>
<comment type="similarity">
    <text evidence="11 12">Belongs to the TonB-dependent receptor family.</text>
</comment>
<dbReference type="Proteomes" id="UP000264693">
    <property type="component" value="Chromosome"/>
</dbReference>
<keyword evidence="8 12" id="KW-0798">TonB box</keyword>
<evidence type="ECO:0000256" key="10">
    <source>
        <dbReference type="ARBA" id="ARBA00023237"/>
    </source>
</evidence>
<dbReference type="Pfam" id="PF07715">
    <property type="entry name" value="Plug"/>
    <property type="match status" value="1"/>
</dbReference>
<dbReference type="PANTHER" id="PTHR32552:SF81">
    <property type="entry name" value="TONB-DEPENDENT OUTER MEMBRANE RECEPTOR"/>
    <property type="match status" value="1"/>
</dbReference>
<feature type="chain" id="PRO_5016996752" evidence="13">
    <location>
        <begin position="21"/>
        <end position="690"/>
    </location>
</feature>
<evidence type="ECO:0000256" key="5">
    <source>
        <dbReference type="ARBA" id="ARBA00022692"/>
    </source>
</evidence>
<dbReference type="InterPro" id="IPR039426">
    <property type="entry name" value="TonB-dep_rcpt-like"/>
</dbReference>
<dbReference type="AlphaFoldDB" id="A0A347TN32"/>
<dbReference type="Gene3D" id="2.40.170.20">
    <property type="entry name" value="TonB-dependent receptor, beta-barrel domain"/>
    <property type="match status" value="1"/>
</dbReference>
<keyword evidence="2 11" id="KW-0813">Transport</keyword>
<keyword evidence="13" id="KW-0732">Signal</keyword>
<dbReference type="RefSeq" id="WP_133116757.1">
    <property type="nucleotide sequence ID" value="NZ_CP032101.1"/>
</dbReference>
<keyword evidence="3 11" id="KW-1134">Transmembrane beta strand</keyword>
<comment type="subcellular location">
    <subcellularLocation>
        <location evidence="1 11">Cell outer membrane</location>
        <topology evidence="1 11">Multi-pass membrane protein</topology>
    </subcellularLocation>
</comment>
<accession>A0A347TN32</accession>
<keyword evidence="10 11" id="KW-0998">Cell outer membrane</keyword>
<keyword evidence="6" id="KW-0408">Iron</keyword>
<dbReference type="InterPro" id="IPR000531">
    <property type="entry name" value="Beta-barrel_TonB"/>
</dbReference>
<reference evidence="16 17" key="1">
    <citation type="submission" date="2018-08" db="EMBL/GenBank/DDBJ databases">
        <title>Complete genome of the Arcobacter marinus type strain JCM 15502.</title>
        <authorList>
            <person name="Miller W.G."/>
            <person name="Yee E."/>
            <person name="Huynh S."/>
            <person name="Parker C.T."/>
        </authorList>
    </citation>
    <scope>NUCLEOTIDE SEQUENCE [LARGE SCALE GENOMIC DNA]</scope>
    <source>
        <strain evidence="16 17">JCM 15502</strain>
    </source>
</reference>
<evidence type="ECO:0000256" key="8">
    <source>
        <dbReference type="ARBA" id="ARBA00023077"/>
    </source>
</evidence>
<evidence type="ECO:0000256" key="3">
    <source>
        <dbReference type="ARBA" id="ARBA00022452"/>
    </source>
</evidence>
<gene>
    <name evidence="16" type="ORF">AMRN_2298</name>
</gene>
<evidence type="ECO:0000256" key="4">
    <source>
        <dbReference type="ARBA" id="ARBA00022496"/>
    </source>
</evidence>
<dbReference type="GO" id="GO:0006826">
    <property type="term" value="P:iron ion transport"/>
    <property type="evidence" value="ECO:0007669"/>
    <property type="project" value="UniProtKB-KW"/>
</dbReference>
<evidence type="ECO:0000256" key="6">
    <source>
        <dbReference type="ARBA" id="ARBA00023004"/>
    </source>
</evidence>
<keyword evidence="5 11" id="KW-0812">Transmembrane</keyword>
<organism evidence="16 17">
    <name type="scientific">Malaciobacter marinus</name>
    <dbReference type="NCBI Taxonomy" id="505249"/>
    <lineage>
        <taxon>Bacteria</taxon>
        <taxon>Pseudomonadati</taxon>
        <taxon>Campylobacterota</taxon>
        <taxon>Epsilonproteobacteria</taxon>
        <taxon>Campylobacterales</taxon>
        <taxon>Arcobacteraceae</taxon>
        <taxon>Malaciobacter</taxon>
    </lineage>
</organism>
<evidence type="ECO:0000256" key="2">
    <source>
        <dbReference type="ARBA" id="ARBA00022448"/>
    </source>
</evidence>
<dbReference type="SUPFAM" id="SSF56935">
    <property type="entry name" value="Porins"/>
    <property type="match status" value="1"/>
</dbReference>
<dbReference type="PANTHER" id="PTHR32552">
    <property type="entry name" value="FERRICHROME IRON RECEPTOR-RELATED"/>
    <property type="match status" value="1"/>
</dbReference>
<name>A0A347TN32_9BACT</name>
<dbReference type="Pfam" id="PF00593">
    <property type="entry name" value="TonB_dep_Rec_b-barrel"/>
    <property type="match status" value="1"/>
</dbReference>
<evidence type="ECO:0000256" key="11">
    <source>
        <dbReference type="PROSITE-ProRule" id="PRU01360"/>
    </source>
</evidence>
<keyword evidence="4" id="KW-0410">Iron transport</keyword>
<evidence type="ECO:0000259" key="14">
    <source>
        <dbReference type="Pfam" id="PF00593"/>
    </source>
</evidence>
<protein>
    <submittedName>
        <fullName evidence="16">TonB-dependent receptor</fullName>
    </submittedName>
</protein>
<dbReference type="EMBL" id="CP032101">
    <property type="protein sequence ID" value="AXX88010.1"/>
    <property type="molecule type" value="Genomic_DNA"/>
</dbReference>
<feature type="signal peptide" evidence="13">
    <location>
        <begin position="1"/>
        <end position="20"/>
    </location>
</feature>
<keyword evidence="9 11" id="KW-0472">Membrane</keyword>
<dbReference type="InterPro" id="IPR036942">
    <property type="entry name" value="Beta-barrel_TonB_sf"/>
</dbReference>
<keyword evidence="16" id="KW-0675">Receptor</keyword>
<evidence type="ECO:0000256" key="9">
    <source>
        <dbReference type="ARBA" id="ARBA00023136"/>
    </source>
</evidence>
<keyword evidence="7" id="KW-0406">Ion transport</keyword>
<feature type="domain" description="TonB-dependent receptor plug" evidence="15">
    <location>
        <begin position="40"/>
        <end position="143"/>
    </location>
</feature>
<proteinExistence type="inferred from homology"/>
<sequence>MKRVYMNTLLLASLSSTLFANDVVKLEDITVTAQKKKESKQEIALSLDILNSKDIKEQKILDTEDIVNSTPGLFMIKTNHHGTAGFLSLRGITPTMEGEQSIGFFVDDIYYPMFDSEILDIKRVEVLKGPQGTLYGKNTESGVINIITNKPVNENSGNIEFGLANNNTQEYKALVNTKLIDNEVFLRAALRKYKSDGYFENKYNNNKKSDHTDGIDGRVALRYLPTDNLDFILSYDRNDYENGYSGFNTLNEVLKNPGKVNVDFDGKGEFKNDKFALKSIYENENLTFTSITAASNTKNIDYNDLDFTTNDLMRLKTNRDIDFLSQEFRVNSSYKNLKYLIGGYFSKEDNKESVDFEMRQANPLYGMPKFTKLTSSDDSTNNYALFSQANYAFNSFFDVTLGLRYDKEHKDYKYKVGYDKDLSMFGMIKDSIKKSKSSSQVLPKVSFNFNFEKHLLYASYTKGYKAGGYNSLAPINNQEFEDELSNNFEIGLKSRFLNDRLFTNLAIYQIYIDDQQVEQQYYPDSITSNAGKSEIKGLDLDITYQATDKLVLSAGIGYNDSKFDEYKDNILDGSGNIIGQKDYSGKRAPNTPKYTYNITAKYNFLADTYILAKLNGVGDIYYNLDNSVKQKSYELVDLSFGTSFNNCDIRLWSKNIFDKTYTTRAFEMNNEWYARAGEGRTFGFELAYKF</sequence>
<dbReference type="KEGG" id="amar:AMRN_2298"/>
<dbReference type="CDD" id="cd01347">
    <property type="entry name" value="ligand_gated_channel"/>
    <property type="match status" value="1"/>
</dbReference>
<dbReference type="PROSITE" id="PS52016">
    <property type="entry name" value="TONB_DEPENDENT_REC_3"/>
    <property type="match status" value="1"/>
</dbReference>
<dbReference type="GO" id="GO:0009279">
    <property type="term" value="C:cell outer membrane"/>
    <property type="evidence" value="ECO:0007669"/>
    <property type="project" value="UniProtKB-SubCell"/>
</dbReference>
<evidence type="ECO:0000256" key="12">
    <source>
        <dbReference type="RuleBase" id="RU003357"/>
    </source>
</evidence>
<dbReference type="InterPro" id="IPR012910">
    <property type="entry name" value="Plug_dom"/>
</dbReference>
<feature type="domain" description="TonB-dependent receptor-like beta-barrel" evidence="14">
    <location>
        <begin position="243"/>
        <end position="645"/>
    </location>
</feature>
<evidence type="ECO:0000313" key="17">
    <source>
        <dbReference type="Proteomes" id="UP000264693"/>
    </source>
</evidence>
<evidence type="ECO:0000259" key="15">
    <source>
        <dbReference type="Pfam" id="PF07715"/>
    </source>
</evidence>
<evidence type="ECO:0000256" key="13">
    <source>
        <dbReference type="SAM" id="SignalP"/>
    </source>
</evidence>
<evidence type="ECO:0000313" key="16">
    <source>
        <dbReference type="EMBL" id="AXX88010.1"/>
    </source>
</evidence>
<evidence type="ECO:0000256" key="1">
    <source>
        <dbReference type="ARBA" id="ARBA00004571"/>
    </source>
</evidence>